<sequence length="98" mass="10888">MLESNQNPSLVLLAFTAPISSFSAGEIKVLKSSSIGSTQSITNHHRRSGNLGWLLQFQNQFVEHKPDSEDLTDTAHVDQCCSMCHERSSLVQQENRST</sequence>
<accession>A0A654FEH2</accession>
<reference evidence="3 4" key="1">
    <citation type="submission" date="2019-11" db="EMBL/GenBank/DDBJ databases">
        <authorList>
            <person name="Jiao W.-B."/>
            <person name="Schneeberger K."/>
        </authorList>
    </citation>
    <scope>NUCLEOTIDE SEQUENCE [LARGE SCALE GENOMIC DNA]</scope>
    <source>
        <strain evidence="4">cv. An-1</strain>
        <strain evidence="5">cv. C24</strain>
    </source>
</reference>
<dbReference type="OrthoDB" id="1031844at2759"/>
<evidence type="ECO:0000313" key="5">
    <source>
        <dbReference type="Proteomes" id="UP000434276"/>
    </source>
</evidence>
<evidence type="ECO:0000313" key="3">
    <source>
        <dbReference type="EMBL" id="VYS56251.1"/>
    </source>
</evidence>
<proteinExistence type="predicted"/>
<organism evidence="3 4">
    <name type="scientific">Arabidopsis thaliana</name>
    <name type="common">Mouse-ear cress</name>
    <dbReference type="NCBI Taxonomy" id="3702"/>
    <lineage>
        <taxon>Eukaryota</taxon>
        <taxon>Viridiplantae</taxon>
        <taxon>Streptophyta</taxon>
        <taxon>Embryophyta</taxon>
        <taxon>Tracheophyta</taxon>
        <taxon>Spermatophyta</taxon>
        <taxon>Magnoliopsida</taxon>
        <taxon>eudicotyledons</taxon>
        <taxon>Gunneridae</taxon>
        <taxon>Pentapetalae</taxon>
        <taxon>rosids</taxon>
        <taxon>malvids</taxon>
        <taxon>Brassicales</taxon>
        <taxon>Brassicaceae</taxon>
        <taxon>Camelineae</taxon>
        <taxon>Arabidopsis</taxon>
    </lineage>
</organism>
<dbReference type="GeneID" id="6240404"/>
<evidence type="ECO:0000313" key="2">
    <source>
        <dbReference type="EMBL" id="CAA0381289.1"/>
    </source>
</evidence>
<dbReference type="RefSeq" id="NP_001118569.1">
    <property type="nucleotide sequence ID" value="NM_001125097.2"/>
</dbReference>
<dbReference type="Proteomes" id="UP000426265">
    <property type="component" value="Unassembled WGS sequence"/>
</dbReference>
<dbReference type="Araport" id="AT3G04181"/>
<evidence type="ECO:0000313" key="4">
    <source>
        <dbReference type="Proteomes" id="UP000426265"/>
    </source>
</evidence>
<evidence type="ECO:0000313" key="1">
    <source>
        <dbReference type="Araport" id="AT3G04181"/>
    </source>
</evidence>
<dbReference type="SMR" id="A0A654FEH2"/>
<protein>
    <submittedName>
        <fullName evidence="3">Uncharacterized protein</fullName>
    </submittedName>
</protein>
<gene>
    <name evidence="1" type="ordered locus">At3g04181</name>
    <name evidence="3" type="ORF">AN1_LOCUS11705</name>
    <name evidence="2" type="ORF">C24_LOCUS11542</name>
</gene>
<name>A0A654FEH2_ARATH</name>
<dbReference type="Proteomes" id="UP000434276">
    <property type="component" value="Unassembled WGS sequence"/>
</dbReference>
<dbReference type="AlphaFoldDB" id="A0A654FEH2"/>
<dbReference type="EMBL" id="CACSHJ010000089">
    <property type="protein sequence ID" value="CAA0381289.1"/>
    <property type="molecule type" value="Genomic_DNA"/>
</dbReference>
<dbReference type="EMBL" id="CACRSJ010000106">
    <property type="protein sequence ID" value="VYS56251.1"/>
    <property type="molecule type" value="Genomic_DNA"/>
</dbReference>
<dbReference type="ExpressionAtlas" id="A0A654FEH2">
    <property type="expression patterns" value="baseline and differential"/>
</dbReference>
<dbReference type="KEGG" id="ath:AT3G04181"/>